<dbReference type="PANTHER" id="PTHR42878:SF15">
    <property type="entry name" value="BACTERIOPHYTOCHROME"/>
    <property type="match status" value="1"/>
</dbReference>
<dbReference type="SMART" id="SM00387">
    <property type="entry name" value="HATPase_c"/>
    <property type="match status" value="1"/>
</dbReference>
<dbReference type="SMART" id="SM00388">
    <property type="entry name" value="HisKA"/>
    <property type="match status" value="1"/>
</dbReference>
<dbReference type="Gene3D" id="1.10.287.130">
    <property type="match status" value="1"/>
</dbReference>
<evidence type="ECO:0000313" key="16">
    <source>
        <dbReference type="Proteomes" id="UP001595904"/>
    </source>
</evidence>
<dbReference type="PANTHER" id="PTHR42878">
    <property type="entry name" value="TWO-COMPONENT HISTIDINE KINASE"/>
    <property type="match status" value="1"/>
</dbReference>
<dbReference type="PROSITE" id="PS50113">
    <property type="entry name" value="PAC"/>
    <property type="match status" value="1"/>
</dbReference>
<evidence type="ECO:0000256" key="1">
    <source>
        <dbReference type="ARBA" id="ARBA00000085"/>
    </source>
</evidence>
<name>A0ABV8SZF4_9GAMM</name>
<dbReference type="InterPro" id="IPR006189">
    <property type="entry name" value="CHASE_dom"/>
</dbReference>
<dbReference type="InterPro" id="IPR003594">
    <property type="entry name" value="HATPase_dom"/>
</dbReference>
<dbReference type="InterPro" id="IPR042240">
    <property type="entry name" value="CHASE_sf"/>
</dbReference>
<dbReference type="Pfam" id="PF02518">
    <property type="entry name" value="HATPase_c"/>
    <property type="match status" value="1"/>
</dbReference>
<dbReference type="InterPro" id="IPR005467">
    <property type="entry name" value="His_kinase_dom"/>
</dbReference>
<keyword evidence="4" id="KW-0597">Phosphoprotein</keyword>
<dbReference type="InterPro" id="IPR003661">
    <property type="entry name" value="HisK_dim/P_dom"/>
</dbReference>
<feature type="transmembrane region" description="Helical" evidence="10">
    <location>
        <begin position="15"/>
        <end position="38"/>
    </location>
</feature>
<dbReference type="PROSITE" id="PS50112">
    <property type="entry name" value="PAS"/>
    <property type="match status" value="1"/>
</dbReference>
<dbReference type="Pfam" id="PF03924">
    <property type="entry name" value="CHASE"/>
    <property type="match status" value="1"/>
</dbReference>
<evidence type="ECO:0000259" key="11">
    <source>
        <dbReference type="PROSITE" id="PS50109"/>
    </source>
</evidence>
<comment type="subcellular location">
    <subcellularLocation>
        <location evidence="2">Membrane</location>
    </subcellularLocation>
</comment>
<protein>
    <recommendedName>
        <fullName evidence="3">histidine kinase</fullName>
        <ecNumber evidence="3">2.7.13.3</ecNumber>
    </recommendedName>
</protein>
<evidence type="ECO:0000256" key="3">
    <source>
        <dbReference type="ARBA" id="ARBA00012438"/>
    </source>
</evidence>
<dbReference type="InterPro" id="IPR035965">
    <property type="entry name" value="PAS-like_dom_sf"/>
</dbReference>
<evidence type="ECO:0000256" key="6">
    <source>
        <dbReference type="ARBA" id="ARBA00022692"/>
    </source>
</evidence>
<dbReference type="CDD" id="cd00130">
    <property type="entry name" value="PAS"/>
    <property type="match status" value="1"/>
</dbReference>
<evidence type="ECO:0000256" key="5">
    <source>
        <dbReference type="ARBA" id="ARBA00022679"/>
    </source>
</evidence>
<dbReference type="PROSITE" id="PS50839">
    <property type="entry name" value="CHASE"/>
    <property type="match status" value="1"/>
</dbReference>
<feature type="domain" description="PAC" evidence="13">
    <location>
        <begin position="432"/>
        <end position="482"/>
    </location>
</feature>
<feature type="domain" description="PAS" evidence="12">
    <location>
        <begin position="355"/>
        <end position="410"/>
    </location>
</feature>
<dbReference type="InterPro" id="IPR036890">
    <property type="entry name" value="HATPase_C_sf"/>
</dbReference>
<dbReference type="SMART" id="SM01079">
    <property type="entry name" value="CHASE"/>
    <property type="match status" value="1"/>
</dbReference>
<sequence length="736" mass="81465">MSVRDGQLEQSRSGWLFPGAVALAILGLGAAVTAAFALSMERAARALTQSTLEERASHSEHAVEDRMMACEAVLRAGAGFIDNAWPVAEEQWRRFVAPLNLGEVLVGVQGYGFTAVVDKLSPAQLGALPAGLWSNPAGREEHPQTAIIFLEPHDLRNKQALGFDMASETVRRAAMERARDERTAAVSGKVTLVQEIDSKPQPGFLMYVPVYQRDLPTATVQERRDALIGYVYSPFRAGDFMERVFEGDPRDVELEVYDDGQVRPGELLYRRAGKDAHVVESVFILRQVVVGGHAWTLRLAATASMIKNNQLVPVWVVWMVGACGSVLLSCLAFAMARSRHVLRERVLADERLLEQERDAATILENSLEVFIVIDGQDRILEWNKQAVQTFGWTKDEVLGRQLAEIIVPESLREAHINAIRNFHIRKHTVLGKRVEMPAVRRDGTGIIVAISIASTLRRGQTVFFASLRDITARRQQEEQVKLLTATLEHRVGERTQELETANRRLEAAYRDLEAFTRSVSHDLRAPLRAIKGYSSMLAEDLGKSITPQVQRDLDAIAATTGRMDAIIDNLLKLASVSQRELQTQELELGDLMRQVVSEVNPQPPAEVHIALRPSECVRADAGLLTLALRNLIANAVKFSQTRATPEIWVGATDVEGGDRAYFVRDNGVGFDPKYAPRLFGAFQRLHSEREFEGTGLGLTIVKSVIEKHGGRVWAESQPGAGATFYFILPECPPVAA</sequence>
<dbReference type="NCBIfam" id="TIGR00229">
    <property type="entry name" value="sensory_box"/>
    <property type="match status" value="1"/>
</dbReference>
<dbReference type="CDD" id="cd00082">
    <property type="entry name" value="HisKA"/>
    <property type="match status" value="1"/>
</dbReference>
<evidence type="ECO:0000259" key="13">
    <source>
        <dbReference type="PROSITE" id="PS50113"/>
    </source>
</evidence>
<dbReference type="Proteomes" id="UP001595904">
    <property type="component" value="Unassembled WGS sequence"/>
</dbReference>
<evidence type="ECO:0000256" key="8">
    <source>
        <dbReference type="ARBA" id="ARBA00022989"/>
    </source>
</evidence>
<dbReference type="RefSeq" id="WP_380602616.1">
    <property type="nucleotide sequence ID" value="NZ_JBHSDU010000014.1"/>
</dbReference>
<keyword evidence="16" id="KW-1185">Reference proteome</keyword>
<dbReference type="EMBL" id="JBHSDU010000014">
    <property type="protein sequence ID" value="MFC4312862.1"/>
    <property type="molecule type" value="Genomic_DNA"/>
</dbReference>
<reference evidence="16" key="1">
    <citation type="journal article" date="2019" name="Int. J. Syst. Evol. Microbiol.">
        <title>The Global Catalogue of Microorganisms (GCM) 10K type strain sequencing project: providing services to taxonomists for standard genome sequencing and annotation.</title>
        <authorList>
            <consortium name="The Broad Institute Genomics Platform"/>
            <consortium name="The Broad Institute Genome Sequencing Center for Infectious Disease"/>
            <person name="Wu L."/>
            <person name="Ma J."/>
        </authorList>
    </citation>
    <scope>NUCLEOTIDE SEQUENCE [LARGE SCALE GENOMIC DNA]</scope>
    <source>
        <strain evidence="16">CGMCC 1.10759</strain>
    </source>
</reference>
<dbReference type="SUPFAM" id="SSF55785">
    <property type="entry name" value="PYP-like sensor domain (PAS domain)"/>
    <property type="match status" value="1"/>
</dbReference>
<dbReference type="InterPro" id="IPR013767">
    <property type="entry name" value="PAS_fold"/>
</dbReference>
<evidence type="ECO:0000256" key="10">
    <source>
        <dbReference type="SAM" id="Phobius"/>
    </source>
</evidence>
<evidence type="ECO:0000256" key="2">
    <source>
        <dbReference type="ARBA" id="ARBA00004370"/>
    </source>
</evidence>
<accession>A0ABV8SZF4</accession>
<dbReference type="Pfam" id="PF00989">
    <property type="entry name" value="PAS"/>
    <property type="match status" value="1"/>
</dbReference>
<dbReference type="InterPro" id="IPR000700">
    <property type="entry name" value="PAS-assoc_C"/>
</dbReference>
<dbReference type="SMART" id="SM00091">
    <property type="entry name" value="PAS"/>
    <property type="match status" value="1"/>
</dbReference>
<dbReference type="InterPro" id="IPR050351">
    <property type="entry name" value="BphY/WalK/GraS-like"/>
</dbReference>
<keyword evidence="7" id="KW-0418">Kinase</keyword>
<evidence type="ECO:0000256" key="7">
    <source>
        <dbReference type="ARBA" id="ARBA00022777"/>
    </source>
</evidence>
<organism evidence="15 16">
    <name type="scientific">Steroidobacter flavus</name>
    <dbReference type="NCBI Taxonomy" id="1842136"/>
    <lineage>
        <taxon>Bacteria</taxon>
        <taxon>Pseudomonadati</taxon>
        <taxon>Pseudomonadota</taxon>
        <taxon>Gammaproteobacteria</taxon>
        <taxon>Steroidobacterales</taxon>
        <taxon>Steroidobacteraceae</taxon>
        <taxon>Steroidobacter</taxon>
    </lineage>
</organism>
<dbReference type="Gene3D" id="3.30.450.350">
    <property type="entry name" value="CHASE domain"/>
    <property type="match status" value="1"/>
</dbReference>
<evidence type="ECO:0000259" key="14">
    <source>
        <dbReference type="PROSITE" id="PS50839"/>
    </source>
</evidence>
<comment type="caution">
    <text evidence="15">The sequence shown here is derived from an EMBL/GenBank/DDBJ whole genome shotgun (WGS) entry which is preliminary data.</text>
</comment>
<keyword evidence="5" id="KW-0808">Transferase</keyword>
<dbReference type="InterPro" id="IPR000014">
    <property type="entry name" value="PAS"/>
</dbReference>
<evidence type="ECO:0000313" key="15">
    <source>
        <dbReference type="EMBL" id="MFC4312862.1"/>
    </source>
</evidence>
<dbReference type="InterPro" id="IPR036097">
    <property type="entry name" value="HisK_dim/P_sf"/>
</dbReference>
<keyword evidence="6 10" id="KW-0812">Transmembrane</keyword>
<dbReference type="SUPFAM" id="SSF55874">
    <property type="entry name" value="ATPase domain of HSP90 chaperone/DNA topoisomerase II/histidine kinase"/>
    <property type="match status" value="1"/>
</dbReference>
<dbReference type="EC" id="2.7.13.3" evidence="3"/>
<dbReference type="InterPro" id="IPR004358">
    <property type="entry name" value="Sig_transdc_His_kin-like_C"/>
</dbReference>
<dbReference type="PRINTS" id="PR00344">
    <property type="entry name" value="BCTRLSENSOR"/>
</dbReference>
<dbReference type="PROSITE" id="PS50109">
    <property type="entry name" value="HIS_KIN"/>
    <property type="match status" value="1"/>
</dbReference>
<dbReference type="Gene3D" id="3.30.450.20">
    <property type="entry name" value="PAS domain"/>
    <property type="match status" value="1"/>
</dbReference>
<keyword evidence="8 10" id="KW-1133">Transmembrane helix</keyword>
<comment type="catalytic activity">
    <reaction evidence="1">
        <text>ATP + protein L-histidine = ADP + protein N-phospho-L-histidine.</text>
        <dbReference type="EC" id="2.7.13.3"/>
    </reaction>
</comment>
<keyword evidence="9 10" id="KW-0472">Membrane</keyword>
<evidence type="ECO:0000256" key="4">
    <source>
        <dbReference type="ARBA" id="ARBA00022553"/>
    </source>
</evidence>
<feature type="domain" description="Histidine kinase" evidence="11">
    <location>
        <begin position="518"/>
        <end position="732"/>
    </location>
</feature>
<evidence type="ECO:0000259" key="12">
    <source>
        <dbReference type="PROSITE" id="PS50112"/>
    </source>
</evidence>
<feature type="transmembrane region" description="Helical" evidence="10">
    <location>
        <begin position="315"/>
        <end position="336"/>
    </location>
</feature>
<dbReference type="SUPFAM" id="SSF47384">
    <property type="entry name" value="Homodimeric domain of signal transducing histidine kinase"/>
    <property type="match status" value="1"/>
</dbReference>
<evidence type="ECO:0000256" key="9">
    <source>
        <dbReference type="ARBA" id="ARBA00023136"/>
    </source>
</evidence>
<proteinExistence type="predicted"/>
<gene>
    <name evidence="15" type="ORF">ACFPN2_27510</name>
</gene>
<dbReference type="Gene3D" id="3.30.565.10">
    <property type="entry name" value="Histidine kinase-like ATPase, C-terminal domain"/>
    <property type="match status" value="1"/>
</dbReference>
<dbReference type="Pfam" id="PF00512">
    <property type="entry name" value="HisKA"/>
    <property type="match status" value="1"/>
</dbReference>
<feature type="domain" description="CHASE" evidence="14">
    <location>
        <begin position="143"/>
        <end position="269"/>
    </location>
</feature>